<protein>
    <submittedName>
        <fullName evidence="1">Uncharacterized protein</fullName>
    </submittedName>
</protein>
<gene>
    <name evidence="1" type="ORF">T05_14289</name>
</gene>
<reference evidence="1 2" key="1">
    <citation type="submission" date="2015-01" db="EMBL/GenBank/DDBJ databases">
        <title>Evolution of Trichinella species and genotypes.</title>
        <authorList>
            <person name="Korhonen P.K."/>
            <person name="Edoardo P."/>
            <person name="Giuseppe L.R."/>
            <person name="Gasser R.B."/>
        </authorList>
    </citation>
    <scope>NUCLEOTIDE SEQUENCE [LARGE SCALE GENOMIC DNA]</scope>
    <source>
        <strain evidence="1">ISS417</strain>
    </source>
</reference>
<evidence type="ECO:0000313" key="2">
    <source>
        <dbReference type="Proteomes" id="UP000055048"/>
    </source>
</evidence>
<name>A0A0V0T266_9BILA</name>
<proteinExistence type="predicted"/>
<keyword evidence="2" id="KW-1185">Reference proteome</keyword>
<accession>A0A0V0T266</accession>
<organism evidence="1 2">
    <name type="scientific">Trichinella murrelli</name>
    <dbReference type="NCBI Taxonomy" id="144512"/>
    <lineage>
        <taxon>Eukaryota</taxon>
        <taxon>Metazoa</taxon>
        <taxon>Ecdysozoa</taxon>
        <taxon>Nematoda</taxon>
        <taxon>Enoplea</taxon>
        <taxon>Dorylaimia</taxon>
        <taxon>Trichinellida</taxon>
        <taxon>Trichinellidae</taxon>
        <taxon>Trichinella</taxon>
    </lineage>
</organism>
<sequence>MLFRLSEIVLMHYSAKGLVPISPLTPPTFSH</sequence>
<dbReference type="AlphaFoldDB" id="A0A0V0T266"/>
<comment type="caution">
    <text evidence="1">The sequence shown here is derived from an EMBL/GenBank/DDBJ whole genome shotgun (WGS) entry which is preliminary data.</text>
</comment>
<evidence type="ECO:0000313" key="1">
    <source>
        <dbReference type="EMBL" id="KRX33052.1"/>
    </source>
</evidence>
<dbReference type="EMBL" id="JYDJ01000937">
    <property type="protein sequence ID" value="KRX33052.1"/>
    <property type="molecule type" value="Genomic_DNA"/>
</dbReference>
<dbReference type="Proteomes" id="UP000055048">
    <property type="component" value="Unassembled WGS sequence"/>
</dbReference>